<evidence type="ECO:0000256" key="1">
    <source>
        <dbReference type="ARBA" id="ARBA00004496"/>
    </source>
</evidence>
<keyword evidence="7" id="KW-1133">Transmembrane helix</keyword>
<comment type="subcellular location">
    <subcellularLocation>
        <location evidence="1">Cytoplasm</location>
    </subcellularLocation>
</comment>
<feature type="signal peptide" evidence="6">
    <location>
        <begin position="1"/>
        <end position="27"/>
    </location>
</feature>
<feature type="transmembrane region" description="Helical" evidence="7">
    <location>
        <begin position="142"/>
        <end position="162"/>
    </location>
</feature>
<dbReference type="PROSITE" id="PS50198">
    <property type="entry name" value="PPIC_PPIASE_2"/>
    <property type="match status" value="2"/>
</dbReference>
<organism evidence="9 10">
    <name type="scientific">Lagenidium giganteum</name>
    <dbReference type="NCBI Taxonomy" id="4803"/>
    <lineage>
        <taxon>Eukaryota</taxon>
        <taxon>Sar</taxon>
        <taxon>Stramenopiles</taxon>
        <taxon>Oomycota</taxon>
        <taxon>Peronosporomycetes</taxon>
        <taxon>Pythiales</taxon>
        <taxon>Pythiaceae</taxon>
    </lineage>
</organism>
<keyword evidence="3" id="KW-0963">Cytoplasm</keyword>
<accession>A0AAV2ZI54</accession>
<keyword evidence="10" id="KW-1185">Reference proteome</keyword>
<comment type="caution">
    <text evidence="9">The sequence shown here is derived from an EMBL/GenBank/DDBJ whole genome shotgun (WGS) entry which is preliminary data.</text>
</comment>
<evidence type="ECO:0000256" key="5">
    <source>
        <dbReference type="PROSITE-ProRule" id="PRU00278"/>
    </source>
</evidence>
<evidence type="ECO:0000256" key="4">
    <source>
        <dbReference type="ARBA" id="ARBA00046231"/>
    </source>
</evidence>
<evidence type="ECO:0000256" key="3">
    <source>
        <dbReference type="ARBA" id="ARBA00022490"/>
    </source>
</evidence>
<comment type="similarity">
    <text evidence="2">Belongs to the PpiC/parvulin rotamase family.</text>
</comment>
<dbReference type="AlphaFoldDB" id="A0AAV2ZI54"/>
<dbReference type="Pfam" id="PF13616">
    <property type="entry name" value="Rotamase_3"/>
    <property type="match status" value="2"/>
</dbReference>
<comment type="function">
    <text evidence="4">PPIases accelerate the folding of proteins. It prefers amino acid residues with hydrophobic side chains like leucine and phenylalanine in the P1 position of the peptides substrates.</text>
</comment>
<evidence type="ECO:0000256" key="7">
    <source>
        <dbReference type="SAM" id="Phobius"/>
    </source>
</evidence>
<feature type="chain" id="PRO_5043098065" description="Peptidyl-prolyl cis-trans isomerase" evidence="6">
    <location>
        <begin position="28"/>
        <end position="268"/>
    </location>
</feature>
<evidence type="ECO:0000256" key="6">
    <source>
        <dbReference type="RuleBase" id="RU363014"/>
    </source>
</evidence>
<dbReference type="PANTHER" id="PTHR43629">
    <property type="entry name" value="PEPTIDYL-PROLYL CIS-TRANS ISOMERASE"/>
    <property type="match status" value="1"/>
</dbReference>
<reference evidence="9" key="1">
    <citation type="submission" date="2022-11" db="EMBL/GenBank/DDBJ databases">
        <authorList>
            <person name="Morgan W.R."/>
            <person name="Tartar A."/>
        </authorList>
    </citation>
    <scope>NUCLEOTIDE SEQUENCE</scope>
    <source>
        <strain evidence="9">ARSEF 373</strain>
    </source>
</reference>
<feature type="domain" description="PpiC" evidence="8">
    <location>
        <begin position="28"/>
        <end position="120"/>
    </location>
</feature>
<keyword evidence="7" id="KW-0472">Membrane</keyword>
<dbReference type="InterPro" id="IPR046357">
    <property type="entry name" value="PPIase_dom_sf"/>
</dbReference>
<sequence length="268" mass="29116">MASTRKWSGLLAVVLMAVLALMQGVNAVLTAHASHILVDSEAEIDSIRAEIEAATNMFAKFAEVAEAKSKCPSGKRGGDLGSFTRGKMVAEFDRVVFEEEPRKLYKVQTQFGWHLVLTSSVEEDGRPDTSLKRKILVFMNQVAPFLGPFLVLVIMFVGSKFASSSGGGVKARASHILVDSEAEVDELMKQITSAKDPKAKLAELAKSKSKCPSGKGGGDLGLFGRGQMVPQFDKVVFEEEVGKVHKVQTQFGWHVVICTDRIGEKKSK</sequence>
<evidence type="ECO:0000259" key="8">
    <source>
        <dbReference type="PROSITE" id="PS50198"/>
    </source>
</evidence>
<protein>
    <recommendedName>
        <fullName evidence="6">Peptidyl-prolyl cis-trans isomerase</fullName>
        <ecNumber evidence="6">5.2.1.8</ecNumber>
    </recommendedName>
</protein>
<evidence type="ECO:0000256" key="2">
    <source>
        <dbReference type="ARBA" id="ARBA00007656"/>
    </source>
</evidence>
<dbReference type="Gene3D" id="3.10.50.40">
    <property type="match status" value="2"/>
</dbReference>
<dbReference type="SUPFAM" id="SSF54534">
    <property type="entry name" value="FKBP-like"/>
    <property type="match status" value="2"/>
</dbReference>
<keyword evidence="5 6" id="KW-0413">Isomerase</keyword>
<dbReference type="InterPro" id="IPR023058">
    <property type="entry name" value="PPIase_PpiC_CS"/>
</dbReference>
<dbReference type="PANTHER" id="PTHR43629:SF2">
    <property type="entry name" value="RHODANESE-LIKE_PPIC DOMAIN-CONTAINING PROTEIN 12, CHLOROPLASTIC"/>
    <property type="match status" value="1"/>
</dbReference>
<dbReference type="GO" id="GO:0005737">
    <property type="term" value="C:cytoplasm"/>
    <property type="evidence" value="ECO:0007669"/>
    <property type="project" value="UniProtKB-SubCell"/>
</dbReference>
<reference evidence="9" key="2">
    <citation type="journal article" date="2023" name="Microbiol Resour">
        <title>Decontamination and Annotation of the Draft Genome Sequence of the Oomycete Lagenidium giganteum ARSEF 373.</title>
        <authorList>
            <person name="Morgan W.R."/>
            <person name="Tartar A."/>
        </authorList>
    </citation>
    <scope>NUCLEOTIDE SEQUENCE</scope>
    <source>
        <strain evidence="9">ARSEF 373</strain>
    </source>
</reference>
<dbReference type="Proteomes" id="UP001146120">
    <property type="component" value="Unassembled WGS sequence"/>
</dbReference>
<dbReference type="EC" id="5.2.1.8" evidence="6"/>
<dbReference type="PROSITE" id="PS01096">
    <property type="entry name" value="PPIC_PPIASE_1"/>
    <property type="match status" value="1"/>
</dbReference>
<keyword evidence="6" id="KW-0732">Signal</keyword>
<keyword evidence="5 6" id="KW-0697">Rotamase</keyword>
<evidence type="ECO:0000313" key="10">
    <source>
        <dbReference type="Proteomes" id="UP001146120"/>
    </source>
</evidence>
<gene>
    <name evidence="9" type="ORF">N0F65_004379</name>
</gene>
<keyword evidence="7" id="KW-0812">Transmembrane</keyword>
<dbReference type="InterPro" id="IPR052204">
    <property type="entry name" value="PpiC/parvulin_rotamase"/>
</dbReference>
<name>A0AAV2ZI54_9STRA</name>
<proteinExistence type="inferred from homology"/>
<comment type="catalytic activity">
    <reaction evidence="6">
        <text>[protein]-peptidylproline (omega=180) = [protein]-peptidylproline (omega=0)</text>
        <dbReference type="Rhea" id="RHEA:16237"/>
        <dbReference type="Rhea" id="RHEA-COMP:10747"/>
        <dbReference type="Rhea" id="RHEA-COMP:10748"/>
        <dbReference type="ChEBI" id="CHEBI:83833"/>
        <dbReference type="ChEBI" id="CHEBI:83834"/>
        <dbReference type="EC" id="5.2.1.8"/>
    </reaction>
</comment>
<feature type="domain" description="PpiC" evidence="8">
    <location>
        <begin position="168"/>
        <end position="260"/>
    </location>
</feature>
<evidence type="ECO:0000313" key="9">
    <source>
        <dbReference type="EMBL" id="DBA04742.1"/>
    </source>
</evidence>
<dbReference type="InterPro" id="IPR000297">
    <property type="entry name" value="PPIase_PpiC"/>
</dbReference>
<dbReference type="EMBL" id="DAKRPA010000005">
    <property type="protein sequence ID" value="DBA04742.1"/>
    <property type="molecule type" value="Genomic_DNA"/>
</dbReference>
<dbReference type="GO" id="GO:0003755">
    <property type="term" value="F:peptidyl-prolyl cis-trans isomerase activity"/>
    <property type="evidence" value="ECO:0007669"/>
    <property type="project" value="UniProtKB-UniRule"/>
</dbReference>